<gene>
    <name evidence="2" type="ORF">AB205_0131600</name>
</gene>
<dbReference type="Proteomes" id="UP000228934">
    <property type="component" value="Unassembled WGS sequence"/>
</dbReference>
<evidence type="ECO:0000256" key="1">
    <source>
        <dbReference type="SAM" id="MobiDB-lite"/>
    </source>
</evidence>
<feature type="compositionally biased region" description="Basic residues" evidence="1">
    <location>
        <begin position="191"/>
        <end position="204"/>
    </location>
</feature>
<dbReference type="EMBL" id="KZ061170">
    <property type="protein sequence ID" value="PIO11310.1"/>
    <property type="molecule type" value="Genomic_DNA"/>
</dbReference>
<protein>
    <submittedName>
        <fullName evidence="2">Uncharacterized protein</fullName>
    </submittedName>
</protein>
<evidence type="ECO:0000313" key="3">
    <source>
        <dbReference type="Proteomes" id="UP000228934"/>
    </source>
</evidence>
<feature type="compositionally biased region" description="Pro residues" evidence="1">
    <location>
        <begin position="168"/>
        <end position="183"/>
    </location>
</feature>
<reference evidence="3" key="1">
    <citation type="journal article" date="2017" name="Nat. Commun.">
        <title>The North American bullfrog draft genome provides insight into hormonal regulation of long noncoding RNA.</title>
        <authorList>
            <person name="Hammond S.A."/>
            <person name="Warren R.L."/>
            <person name="Vandervalk B.P."/>
            <person name="Kucuk E."/>
            <person name="Khan H."/>
            <person name="Gibb E.A."/>
            <person name="Pandoh P."/>
            <person name="Kirk H."/>
            <person name="Zhao Y."/>
            <person name="Jones M."/>
            <person name="Mungall A.J."/>
            <person name="Coope R."/>
            <person name="Pleasance S."/>
            <person name="Moore R.A."/>
            <person name="Holt R.A."/>
            <person name="Round J.M."/>
            <person name="Ohora S."/>
            <person name="Walle B.V."/>
            <person name="Veldhoen N."/>
            <person name="Helbing C.C."/>
            <person name="Birol I."/>
        </authorList>
    </citation>
    <scope>NUCLEOTIDE SEQUENCE [LARGE SCALE GENOMIC DNA]</scope>
</reference>
<name>A0A2G9Q6W1_AQUCT</name>
<feature type="region of interest" description="Disordered" evidence="1">
    <location>
        <begin position="160"/>
        <end position="204"/>
    </location>
</feature>
<accession>A0A2G9Q6W1</accession>
<dbReference type="AlphaFoldDB" id="A0A2G9Q6W1"/>
<keyword evidence="3" id="KW-1185">Reference proteome</keyword>
<dbReference type="OrthoDB" id="6577442at2759"/>
<feature type="region of interest" description="Disordered" evidence="1">
    <location>
        <begin position="1"/>
        <end position="95"/>
    </location>
</feature>
<organism evidence="2 3">
    <name type="scientific">Aquarana catesbeiana</name>
    <name type="common">American bullfrog</name>
    <name type="synonym">Rana catesbeiana</name>
    <dbReference type="NCBI Taxonomy" id="8400"/>
    <lineage>
        <taxon>Eukaryota</taxon>
        <taxon>Metazoa</taxon>
        <taxon>Chordata</taxon>
        <taxon>Craniata</taxon>
        <taxon>Vertebrata</taxon>
        <taxon>Euteleostomi</taxon>
        <taxon>Amphibia</taxon>
        <taxon>Batrachia</taxon>
        <taxon>Anura</taxon>
        <taxon>Neobatrachia</taxon>
        <taxon>Ranoidea</taxon>
        <taxon>Ranidae</taxon>
        <taxon>Aquarana</taxon>
    </lineage>
</organism>
<evidence type="ECO:0000313" key="2">
    <source>
        <dbReference type="EMBL" id="PIO11310.1"/>
    </source>
</evidence>
<sequence length="204" mass="22062">MSLFYTQDELSQEEGLESGRQEEAMPSDSQEVAVASDSQEEVAVPSDSQEVGRPSDSQEVGGPSVSQEVAVPSRSLTQSQMPPLCLQTKRPRKGTMTEEAALGLIREASDVLRGPPDAEEASGCYIATRLLKLEEDQRLLCEQIIFEGFQKGLRGQLTENSHIYDLTHPPPPATSPPPEPQPPRKAAGKAAGKRGGKVAAKRRK</sequence>
<proteinExistence type="predicted"/>